<dbReference type="Proteomes" id="UP001610334">
    <property type="component" value="Unassembled WGS sequence"/>
</dbReference>
<accession>A0ABR4H9M6</accession>
<keyword evidence="2" id="KW-1185">Reference proteome</keyword>
<evidence type="ECO:0000313" key="1">
    <source>
        <dbReference type="EMBL" id="KAL2812155.1"/>
    </source>
</evidence>
<organism evidence="1 2">
    <name type="scientific">Aspergillus granulosus</name>
    <dbReference type="NCBI Taxonomy" id="176169"/>
    <lineage>
        <taxon>Eukaryota</taxon>
        <taxon>Fungi</taxon>
        <taxon>Dikarya</taxon>
        <taxon>Ascomycota</taxon>
        <taxon>Pezizomycotina</taxon>
        <taxon>Eurotiomycetes</taxon>
        <taxon>Eurotiomycetidae</taxon>
        <taxon>Eurotiales</taxon>
        <taxon>Aspergillaceae</taxon>
        <taxon>Aspergillus</taxon>
        <taxon>Aspergillus subgen. Nidulantes</taxon>
    </lineage>
</organism>
<reference evidence="1 2" key="1">
    <citation type="submission" date="2024-07" db="EMBL/GenBank/DDBJ databases">
        <title>Section-level genome sequencing and comparative genomics of Aspergillus sections Usti and Cavernicolus.</title>
        <authorList>
            <consortium name="Lawrence Berkeley National Laboratory"/>
            <person name="Nybo J.L."/>
            <person name="Vesth T.C."/>
            <person name="Theobald S."/>
            <person name="Frisvad J.C."/>
            <person name="Larsen T.O."/>
            <person name="Kjaerboelling I."/>
            <person name="Rothschild-Mancinelli K."/>
            <person name="Lyhne E.K."/>
            <person name="Kogle M.E."/>
            <person name="Barry K."/>
            <person name="Clum A."/>
            <person name="Na H."/>
            <person name="Ledsgaard L."/>
            <person name="Lin J."/>
            <person name="Lipzen A."/>
            <person name="Kuo A."/>
            <person name="Riley R."/>
            <person name="Mondo S."/>
            <person name="Labutti K."/>
            <person name="Haridas S."/>
            <person name="Pangalinan J."/>
            <person name="Salamov A.A."/>
            <person name="Simmons B.A."/>
            <person name="Magnuson J.K."/>
            <person name="Chen J."/>
            <person name="Drula E."/>
            <person name="Henrissat B."/>
            <person name="Wiebenga A."/>
            <person name="Lubbers R.J."/>
            <person name="Gomes A.C."/>
            <person name="Makela M.R."/>
            <person name="Stajich J."/>
            <person name="Grigoriev I.V."/>
            <person name="Mortensen U.H."/>
            <person name="De Vries R.P."/>
            <person name="Baker S.E."/>
            <person name="Andersen M.R."/>
        </authorList>
    </citation>
    <scope>NUCLEOTIDE SEQUENCE [LARGE SCALE GENOMIC DNA]</scope>
    <source>
        <strain evidence="1 2">CBS 588.65</strain>
    </source>
</reference>
<name>A0ABR4H9M6_9EURO</name>
<sequence length="276" mass="29324">MRGTKGVDAAKRIVTVIAMGEITYNGLTVDERFMQSGAVELASISPGSRNKHAKPGIVREGGAGREIFARDRNCRRTSPLAASGGRCSCNLGSRPHGKVEGMRIIVVEMKPDPSAPPVAQAVRVKNGVPRSRLAFSPRTAWRLARQCPITAQTRQSSHLKMEKPTQAGAFLGSVTGASQEHFSPPHRTHGSNDCGALSDLQPFRGKGASHPVAKLSLALSESHAASLWSYPEPFFAGSRSHMGPGNADDSCQLPSLAELSKLGPSERPCSVHSAQC</sequence>
<protein>
    <submittedName>
        <fullName evidence="1">Uncharacterized protein</fullName>
    </submittedName>
</protein>
<gene>
    <name evidence="1" type="ORF">BJX63DRAFT_259964</name>
</gene>
<comment type="caution">
    <text evidence="1">The sequence shown here is derived from an EMBL/GenBank/DDBJ whole genome shotgun (WGS) entry which is preliminary data.</text>
</comment>
<dbReference type="EMBL" id="JBFXLT010000050">
    <property type="protein sequence ID" value="KAL2812155.1"/>
    <property type="molecule type" value="Genomic_DNA"/>
</dbReference>
<proteinExistence type="predicted"/>
<evidence type="ECO:0000313" key="2">
    <source>
        <dbReference type="Proteomes" id="UP001610334"/>
    </source>
</evidence>